<dbReference type="GO" id="GO:0005524">
    <property type="term" value="F:ATP binding"/>
    <property type="evidence" value="ECO:0007669"/>
    <property type="project" value="InterPro"/>
</dbReference>
<dbReference type="SMART" id="SM00382">
    <property type="entry name" value="AAA"/>
    <property type="match status" value="1"/>
</dbReference>
<gene>
    <name evidence="3" type="ORF">QBC47DRAFT_297137</name>
</gene>
<dbReference type="Pfam" id="PF00004">
    <property type="entry name" value="AAA"/>
    <property type="match status" value="1"/>
</dbReference>
<dbReference type="SUPFAM" id="SSF52540">
    <property type="entry name" value="P-loop containing nucleoside triphosphate hydrolases"/>
    <property type="match status" value="1"/>
</dbReference>
<dbReference type="GO" id="GO:0016887">
    <property type="term" value="F:ATP hydrolysis activity"/>
    <property type="evidence" value="ECO:0007669"/>
    <property type="project" value="InterPro"/>
</dbReference>
<evidence type="ECO:0000313" key="4">
    <source>
        <dbReference type="Proteomes" id="UP001239445"/>
    </source>
</evidence>
<dbReference type="AlphaFoldDB" id="A0AAJ0FCY9"/>
<proteinExistence type="predicted"/>
<feature type="compositionally biased region" description="Low complexity" evidence="1">
    <location>
        <begin position="893"/>
        <end position="903"/>
    </location>
</feature>
<dbReference type="Proteomes" id="UP001239445">
    <property type="component" value="Unassembled WGS sequence"/>
</dbReference>
<keyword evidence="4" id="KW-1185">Reference proteome</keyword>
<dbReference type="InterPro" id="IPR003959">
    <property type="entry name" value="ATPase_AAA_core"/>
</dbReference>
<dbReference type="EMBL" id="MU839831">
    <property type="protein sequence ID" value="KAK1757034.1"/>
    <property type="molecule type" value="Genomic_DNA"/>
</dbReference>
<name>A0AAJ0FCY9_9PEZI</name>
<feature type="domain" description="AAA+ ATPase" evidence="2">
    <location>
        <begin position="589"/>
        <end position="719"/>
    </location>
</feature>
<dbReference type="Gene3D" id="3.40.50.300">
    <property type="entry name" value="P-loop containing nucleotide triphosphate hydrolases"/>
    <property type="match status" value="1"/>
</dbReference>
<feature type="region of interest" description="Disordered" evidence="1">
    <location>
        <begin position="1"/>
        <end position="31"/>
    </location>
</feature>
<accession>A0AAJ0FCY9</accession>
<dbReference type="CDD" id="cd19481">
    <property type="entry name" value="RecA-like_protease"/>
    <property type="match status" value="1"/>
</dbReference>
<dbReference type="InterPro" id="IPR027417">
    <property type="entry name" value="P-loop_NTPase"/>
</dbReference>
<dbReference type="InterPro" id="IPR003593">
    <property type="entry name" value="AAA+_ATPase"/>
</dbReference>
<protein>
    <recommendedName>
        <fullName evidence="2">AAA+ ATPase domain-containing protein</fullName>
    </recommendedName>
</protein>
<feature type="compositionally biased region" description="Pro residues" evidence="1">
    <location>
        <begin position="22"/>
        <end position="31"/>
    </location>
</feature>
<reference evidence="3" key="1">
    <citation type="submission" date="2023-06" db="EMBL/GenBank/DDBJ databases">
        <title>Genome-scale phylogeny and comparative genomics of the fungal order Sordariales.</title>
        <authorList>
            <consortium name="Lawrence Berkeley National Laboratory"/>
            <person name="Hensen N."/>
            <person name="Bonometti L."/>
            <person name="Westerberg I."/>
            <person name="Brannstrom I.O."/>
            <person name="Guillou S."/>
            <person name="Cros-Aarteil S."/>
            <person name="Calhoun S."/>
            <person name="Haridas S."/>
            <person name="Kuo A."/>
            <person name="Mondo S."/>
            <person name="Pangilinan J."/>
            <person name="Riley R."/>
            <person name="Labutti K."/>
            <person name="Andreopoulos B."/>
            <person name="Lipzen A."/>
            <person name="Chen C."/>
            <person name="Yanf M."/>
            <person name="Daum C."/>
            <person name="Ng V."/>
            <person name="Clum A."/>
            <person name="Steindorff A."/>
            <person name="Ohm R."/>
            <person name="Martin F."/>
            <person name="Silar P."/>
            <person name="Natvig D."/>
            <person name="Lalanne C."/>
            <person name="Gautier V."/>
            <person name="Ament-Velasquez S.L."/>
            <person name="Kruys A."/>
            <person name="Hutchinson M.I."/>
            <person name="Powell A.J."/>
            <person name="Barry K."/>
            <person name="Miller A.N."/>
            <person name="Grigoriev I.V."/>
            <person name="Debuchy R."/>
            <person name="Gladieux P."/>
            <person name="Thoren M.H."/>
            <person name="Johannesson H."/>
        </authorList>
    </citation>
    <scope>NUCLEOTIDE SEQUENCE</scope>
    <source>
        <strain evidence="3">PSN4</strain>
    </source>
</reference>
<dbReference type="Pfam" id="PF22942">
    <property type="entry name" value="DUF7025"/>
    <property type="match status" value="1"/>
</dbReference>
<evidence type="ECO:0000259" key="2">
    <source>
        <dbReference type="SMART" id="SM00382"/>
    </source>
</evidence>
<evidence type="ECO:0000256" key="1">
    <source>
        <dbReference type="SAM" id="MobiDB-lite"/>
    </source>
</evidence>
<organism evidence="3 4">
    <name type="scientific">Echria macrotheca</name>
    <dbReference type="NCBI Taxonomy" id="438768"/>
    <lineage>
        <taxon>Eukaryota</taxon>
        <taxon>Fungi</taxon>
        <taxon>Dikarya</taxon>
        <taxon>Ascomycota</taxon>
        <taxon>Pezizomycotina</taxon>
        <taxon>Sordariomycetes</taxon>
        <taxon>Sordariomycetidae</taxon>
        <taxon>Sordariales</taxon>
        <taxon>Schizotheciaceae</taxon>
        <taxon>Echria</taxon>
    </lineage>
</organism>
<dbReference type="Pfam" id="PF23232">
    <property type="entry name" value="AAA_lid_13"/>
    <property type="match status" value="1"/>
</dbReference>
<comment type="caution">
    <text evidence="3">The sequence shown here is derived from an EMBL/GenBank/DDBJ whole genome shotgun (WGS) entry which is preliminary data.</text>
</comment>
<feature type="region of interest" description="Disordered" evidence="1">
    <location>
        <begin position="893"/>
        <end position="1009"/>
    </location>
</feature>
<dbReference type="PANTHER" id="PTHR46411:SF3">
    <property type="entry name" value="AAA+ ATPASE DOMAIN-CONTAINING PROTEIN"/>
    <property type="match status" value="1"/>
</dbReference>
<feature type="compositionally biased region" description="Pro residues" evidence="1">
    <location>
        <begin position="1"/>
        <end position="11"/>
    </location>
</feature>
<dbReference type="InterPro" id="IPR054289">
    <property type="entry name" value="DUF7025"/>
</dbReference>
<sequence length="1009" mass="115620">MQRPTKPPTRPPLDRPQRPSDSPIPPFRPVTPPQKLEQVVVLLPDVRICRTWEEFINRFEDEHGLYAVEALMAGSEINKELVDEHELRRQHRDGVCYFDTAQNFFGAQPPTVRAHRTVKPWLQRIRIQSPSLLSIFEKVTGYVWSRKPHTFLRPFRYLIYYHDKFKEHLQRMEAEYHSSPPPSSKEEVERATALEHLRCYIKFANEQIVPPYHSFTRANFSESRRIRFDDLWYLFRPGELIYVPATSLKKHLERMIGSQAHAIGESRQETGAHGPAAQNSRAAKSRLSEHQKVWRLMSTDAVANPIAPINIDGDDFDNSDFILTCYYYDYDGSNYSTSSEDFCISYFDGEKEIKSLDFYPIRFAPAHEALLQECRSNGLKFTECIKRQHMAYSGWTMNTTPMGELVGLTREYMESEVMIDFQEAFNGRPWWKPFMVDEERWADFVGYENRIDAFALINWADQNRSRAVSWINEVIVLNDNTFRSEHDEIVRKDPFLNPQTRVGRIPTGDDLALLPRRLFGYGLRDRQWALLDVQNLNFIPYQRDAFDRLELNESHKTVIDAMVSSHFDKKRIEAYGEVSTQDIIVGKGGGLVIMLHGEPGVGKTATAEAVAQKHQKPLFNISCGDLGVAPDRVESSLSQIFHLAHLWDCVLLLDEADIFLTARGANSADLKRNGIVSAVFLRIMEYYKGILFLTTNRVGKLDPAINSRIHVTLHYKRFSEQDFRKIFMLNLDMLKAIEEQRYMANERIRQTERDSGLQPVERYDAMRLHVADTDIMAFASNHYRRHSNSRDTTPWNGRQVRNAFVVASALARKEGQRQQHPPQLRQCHFLEVERLTSDFDRFRANLMGGDDSHIARRLEERDDSWGDEEGDAATFPPIGYTRKRLSVMVQSSSQSTTLCGSSTATTPVSTRPPLHHLSVKHEPPRPSSPSSVSTLSKHSVAQTTKPPAERAFPRPSAQGYHTPQSSIGSPPSPSPFRSKYDESVGPAPAYSEVPGYFELGHTITPPSSL</sequence>
<evidence type="ECO:0000313" key="3">
    <source>
        <dbReference type="EMBL" id="KAK1757034.1"/>
    </source>
</evidence>
<dbReference type="PANTHER" id="PTHR46411">
    <property type="entry name" value="FAMILY ATPASE, PUTATIVE-RELATED"/>
    <property type="match status" value="1"/>
</dbReference>
<feature type="compositionally biased region" description="Low complexity" evidence="1">
    <location>
        <begin position="928"/>
        <end position="939"/>
    </location>
</feature>
<dbReference type="InterPro" id="IPR056599">
    <property type="entry name" value="AAA_lid_fung"/>
</dbReference>